<dbReference type="InterPro" id="IPR001879">
    <property type="entry name" value="GPCR_2_extracellular_dom"/>
</dbReference>
<proteinExistence type="predicted"/>
<dbReference type="InterPro" id="IPR032471">
    <property type="entry name" value="AGRL2-4_GAIN_subdom_A"/>
</dbReference>
<feature type="transmembrane region" description="Helical" evidence="14">
    <location>
        <begin position="656"/>
        <end position="676"/>
    </location>
</feature>
<feature type="compositionally biased region" description="Low complexity" evidence="13">
    <location>
        <begin position="161"/>
        <end position="210"/>
    </location>
</feature>
<dbReference type="Pfam" id="PF00002">
    <property type="entry name" value="7tm_2"/>
    <property type="match status" value="1"/>
</dbReference>
<feature type="region of interest" description="Disordered" evidence="13">
    <location>
        <begin position="1182"/>
        <end position="1207"/>
    </location>
</feature>
<dbReference type="EMBL" id="JARBDR010000813">
    <property type="protein sequence ID" value="KAJ8305573.1"/>
    <property type="molecule type" value="Genomic_DNA"/>
</dbReference>
<keyword evidence="6 14" id="KW-1133">Transmembrane helix</keyword>
<organism evidence="19 20">
    <name type="scientific">Tegillarca granosa</name>
    <name type="common">Malaysian cockle</name>
    <name type="synonym">Anadara granosa</name>
    <dbReference type="NCBI Taxonomy" id="220873"/>
    <lineage>
        <taxon>Eukaryota</taxon>
        <taxon>Metazoa</taxon>
        <taxon>Spiralia</taxon>
        <taxon>Lophotrochozoa</taxon>
        <taxon>Mollusca</taxon>
        <taxon>Bivalvia</taxon>
        <taxon>Autobranchia</taxon>
        <taxon>Pteriomorphia</taxon>
        <taxon>Arcoida</taxon>
        <taxon>Arcoidea</taxon>
        <taxon>Arcidae</taxon>
        <taxon>Tegillarca</taxon>
    </lineage>
</organism>
<dbReference type="InterPro" id="IPR043159">
    <property type="entry name" value="Lectin_gal-bd_sf"/>
</dbReference>
<feature type="transmembrane region" description="Helical" evidence="14">
    <location>
        <begin position="724"/>
        <end position="743"/>
    </location>
</feature>
<dbReference type="CDD" id="cd15440">
    <property type="entry name" value="7tmB2_latrophilin-like_invertebrate"/>
    <property type="match status" value="1"/>
</dbReference>
<evidence type="ECO:0000256" key="9">
    <source>
        <dbReference type="ARBA" id="ARBA00023157"/>
    </source>
</evidence>
<keyword evidence="3" id="KW-0597">Phosphoprotein</keyword>
<keyword evidence="8 14" id="KW-0472">Membrane</keyword>
<dbReference type="InterPro" id="IPR017983">
    <property type="entry name" value="GPCR_2_secretin-like_CS"/>
</dbReference>
<keyword evidence="9" id="KW-1015">Disulfide bond</keyword>
<keyword evidence="7" id="KW-0297">G-protein coupled receptor</keyword>
<feature type="transmembrane region" description="Helical" evidence="14">
    <location>
        <begin position="837"/>
        <end position="860"/>
    </location>
</feature>
<evidence type="ECO:0000256" key="14">
    <source>
        <dbReference type="SAM" id="Phobius"/>
    </source>
</evidence>
<feature type="transmembrane region" description="Helical" evidence="14">
    <location>
        <begin position="763"/>
        <end position="787"/>
    </location>
</feature>
<evidence type="ECO:0000256" key="13">
    <source>
        <dbReference type="SAM" id="MobiDB-lite"/>
    </source>
</evidence>
<feature type="domain" description="GAIN-B" evidence="15">
    <location>
        <begin position="409"/>
        <end position="610"/>
    </location>
</feature>
<keyword evidence="10" id="KW-0675">Receptor</keyword>
<keyword evidence="11" id="KW-0325">Glycoprotein</keyword>
<evidence type="ECO:0000256" key="3">
    <source>
        <dbReference type="ARBA" id="ARBA00022553"/>
    </source>
</evidence>
<reference evidence="19 20" key="1">
    <citation type="submission" date="2022-12" db="EMBL/GenBank/DDBJ databases">
        <title>Chromosome-level genome of Tegillarca granosa.</title>
        <authorList>
            <person name="Kim J."/>
        </authorList>
    </citation>
    <scope>NUCLEOTIDE SEQUENCE [LARGE SCALE GENOMIC DNA]</scope>
    <source>
        <strain evidence="19">Teg-2019</strain>
        <tissue evidence="19">Adductor muscle</tissue>
    </source>
</reference>
<dbReference type="PROSITE" id="PS50227">
    <property type="entry name" value="G_PROTEIN_RECEP_F2_3"/>
    <property type="match status" value="1"/>
</dbReference>
<dbReference type="InterPro" id="IPR000832">
    <property type="entry name" value="GPCR_2_secretin-like"/>
</dbReference>
<dbReference type="InterPro" id="IPR046338">
    <property type="entry name" value="GAIN_dom_sf"/>
</dbReference>
<dbReference type="Gene3D" id="2.60.120.740">
    <property type="match status" value="1"/>
</dbReference>
<evidence type="ECO:0000256" key="12">
    <source>
        <dbReference type="ARBA" id="ARBA00023224"/>
    </source>
</evidence>
<evidence type="ECO:0000259" key="15">
    <source>
        <dbReference type="PROSITE" id="PS50221"/>
    </source>
</evidence>
<evidence type="ECO:0000256" key="6">
    <source>
        <dbReference type="ARBA" id="ARBA00022989"/>
    </source>
</evidence>
<dbReference type="PROSITE" id="PS00650">
    <property type="entry name" value="G_PROTEIN_RECEP_F2_2"/>
    <property type="match status" value="1"/>
</dbReference>
<dbReference type="PANTHER" id="PTHR12011">
    <property type="entry name" value="ADHESION G-PROTEIN COUPLED RECEPTOR"/>
    <property type="match status" value="1"/>
</dbReference>
<dbReference type="InterPro" id="IPR017981">
    <property type="entry name" value="GPCR_2-like_7TM"/>
</dbReference>
<dbReference type="Pfam" id="PF02140">
    <property type="entry name" value="SUEL_Lectin"/>
    <property type="match status" value="1"/>
</dbReference>
<evidence type="ECO:0000259" key="17">
    <source>
        <dbReference type="PROSITE" id="PS50228"/>
    </source>
</evidence>
<feature type="compositionally biased region" description="Low complexity" evidence="13">
    <location>
        <begin position="981"/>
        <end position="992"/>
    </location>
</feature>
<dbReference type="Gene3D" id="4.10.1240.10">
    <property type="entry name" value="GPCR, family 2, extracellular hormone receptor domain"/>
    <property type="match status" value="1"/>
</dbReference>
<feature type="region of interest" description="Disordered" evidence="13">
    <location>
        <begin position="809"/>
        <end position="828"/>
    </location>
</feature>
<dbReference type="PROSITE" id="PS50228">
    <property type="entry name" value="SUEL_LECTIN"/>
    <property type="match status" value="1"/>
</dbReference>
<dbReference type="Pfam" id="PF16489">
    <property type="entry name" value="GAIN"/>
    <property type="match status" value="1"/>
</dbReference>
<feature type="compositionally biased region" description="Low complexity" evidence="13">
    <location>
        <begin position="814"/>
        <end position="828"/>
    </location>
</feature>
<dbReference type="PROSITE" id="PS50261">
    <property type="entry name" value="G_PROTEIN_RECEP_F2_4"/>
    <property type="match status" value="1"/>
</dbReference>
<feature type="region of interest" description="Disordered" evidence="13">
    <location>
        <begin position="948"/>
        <end position="1005"/>
    </location>
</feature>
<feature type="compositionally biased region" description="Polar residues" evidence="13">
    <location>
        <begin position="968"/>
        <end position="980"/>
    </location>
</feature>
<keyword evidence="2" id="KW-1003">Cell membrane</keyword>
<evidence type="ECO:0000259" key="18">
    <source>
        <dbReference type="PROSITE" id="PS50261"/>
    </source>
</evidence>
<evidence type="ECO:0000256" key="11">
    <source>
        <dbReference type="ARBA" id="ARBA00023180"/>
    </source>
</evidence>
<evidence type="ECO:0000256" key="2">
    <source>
        <dbReference type="ARBA" id="ARBA00022475"/>
    </source>
</evidence>
<dbReference type="Pfam" id="PF01825">
    <property type="entry name" value="GPS"/>
    <property type="match status" value="1"/>
</dbReference>
<sequence>MKSKLLTSTLLKEETILQRRIRNKMEYKYDSGKSRHFVIEIVFIILYLSTWTADAGETAYPTRIALTCENSEMHIECTNGIIRIQRANYGRFTTTICNPRGDITLSVGCGMRDESKTIVAQRCDGHSHCRIRANNREFGKDPCPNTMKYLEVGYYCEPATTKAPTTTSTTTTTVTTSPPLTKQPSSQATTASTNVVSTTNSTKSTTSTRTSRPDRTTTTRKPRTLPVRKFCEGTGRNGVWWTPIEAGSLATRPCPEGFSGTMSWRCGGNGWIGSPVMTNCVSDWVNSIDDMLYSDDNRNAIGVAEMLESETSKKNMSSGDLKKTTEKIFPKLTSGIKKQMMTATSSEKKVIVKRFSASIVKTGSNLLSEKQTNSWKGLSGSERSKVATSLVVNMEQAGHEIATNLQINEKLTVDDENMLMELSVISTVSGGEDEIKFPSKTSSKHDLWTESTDKFSLPKQSLTGVAENGVVRIVFLMYNSLSEWMNPVDQHSTSDGMSYDNQQPKEDVQVAMETNKMPQVNTKIFSASVNNRRTQVKLAEPMTYTLAHNTELKHLGSIPVCSYWNISQNGEGGQWSSSGCKVVWFDKTHTTCQCNHLTNFAVLMDVTGTKLSSEHRLSLTAITYVGCIISIICLICSLFTFAFFKNLQCDRNTIHKNLVFCLMLAETVFLVGIGLTENRILCGIIAGVLHFLFLAAFGWMLLEGVQLYVMLIEVFEAERSRRKWYYLSGYGIPVIIVAVSAGIRHDGYGTDTHCWLSTANGLIWSFVGPVIAVIIVNIIMLSIAVYMMCKHANTLASALRTKEKTRLQKISQDPSSSSSNGSSSTGSPTRTKSEILAWIKGAIVLVVLLGLTWAFGVLYLSKESVIMAYIFTILNTLQGLFIFVFHCVMNEKVKKEYKKLAYRTTWLPSCLRNICVGYSGSMSHTPNDSDSSGGYLLKFWSKHKRKSSTSTYDRSSSNPKGKRKSDLESYSSNDTNSALFSRSASNRYSNNSKMNGHSNGHLKTKPTDGIAGDLSVADCSIIDSEFVSEYCHNNLQVSLEKRRYSSGSEDEGIEESIGNNRLSVLSEDSATKNPSDFVPSDVDGEEGGYLEPHPPKKFHDKVVRQYSEYENAPLMPKTESEKNLLNDLLSHYQGQGGKQYPSMSDIYNAETNTNNINQSTPNIKYKIDSSIQDQSCDSSCKLLPNGDNVKGQSSSSQEDKYDKYGIQSSNGYQLEGYTFSDSVDI</sequence>
<dbReference type="Gene3D" id="1.20.1070.10">
    <property type="entry name" value="Rhodopsin 7-helix transmembrane proteins"/>
    <property type="match status" value="1"/>
</dbReference>
<feature type="region of interest" description="Disordered" evidence="13">
    <location>
        <begin position="161"/>
        <end position="221"/>
    </location>
</feature>
<dbReference type="InterPro" id="IPR057244">
    <property type="entry name" value="GAIN_B"/>
</dbReference>
<dbReference type="InterPro" id="IPR000203">
    <property type="entry name" value="GPS"/>
</dbReference>
<keyword evidence="20" id="KW-1185">Reference proteome</keyword>
<evidence type="ECO:0000256" key="8">
    <source>
        <dbReference type="ARBA" id="ARBA00023136"/>
    </source>
</evidence>
<keyword evidence="4 14" id="KW-0812">Transmembrane</keyword>
<evidence type="ECO:0000256" key="1">
    <source>
        <dbReference type="ARBA" id="ARBA00004651"/>
    </source>
</evidence>
<evidence type="ECO:0000313" key="20">
    <source>
        <dbReference type="Proteomes" id="UP001217089"/>
    </source>
</evidence>
<keyword evidence="5" id="KW-0732">Signal</keyword>
<dbReference type="Gene3D" id="2.60.220.50">
    <property type="match status" value="1"/>
</dbReference>
<dbReference type="Pfam" id="PF02793">
    <property type="entry name" value="HRM"/>
    <property type="match status" value="1"/>
</dbReference>
<feature type="transmembrane region" description="Helical" evidence="14">
    <location>
        <begin position="621"/>
        <end position="644"/>
    </location>
</feature>
<dbReference type="PRINTS" id="PR00249">
    <property type="entry name" value="GPCRSECRETIN"/>
</dbReference>
<dbReference type="Gene3D" id="1.25.40.610">
    <property type="match status" value="1"/>
</dbReference>
<feature type="transmembrane region" description="Helical" evidence="14">
    <location>
        <begin position="688"/>
        <end position="712"/>
    </location>
</feature>
<comment type="caution">
    <text evidence="19">The sequence shown here is derived from an EMBL/GenBank/DDBJ whole genome shotgun (WGS) entry which is preliminary data.</text>
</comment>
<dbReference type="PROSITE" id="PS50221">
    <property type="entry name" value="GAIN_B"/>
    <property type="match status" value="1"/>
</dbReference>
<dbReference type="SMART" id="SM00303">
    <property type="entry name" value="GPS"/>
    <property type="match status" value="1"/>
</dbReference>
<gene>
    <name evidence="19" type="ORF">KUTeg_016118</name>
</gene>
<keyword evidence="12" id="KW-0807">Transducer</keyword>
<name>A0ABQ9EJX7_TEGGR</name>
<dbReference type="SMART" id="SM00008">
    <property type="entry name" value="HormR"/>
    <property type="match status" value="1"/>
</dbReference>
<evidence type="ECO:0000256" key="5">
    <source>
        <dbReference type="ARBA" id="ARBA00022729"/>
    </source>
</evidence>
<dbReference type="PANTHER" id="PTHR12011:SF471">
    <property type="entry name" value="G-PROTEIN COUPLED RECEPTORS FAMILY 2 PROFILE 2 DOMAIN-CONTAINING PROTEIN"/>
    <property type="match status" value="1"/>
</dbReference>
<protein>
    <submittedName>
        <fullName evidence="19">Uncharacterized protein</fullName>
    </submittedName>
</protein>
<feature type="transmembrane region" description="Helical" evidence="14">
    <location>
        <begin position="866"/>
        <end position="889"/>
    </location>
</feature>
<dbReference type="Proteomes" id="UP001217089">
    <property type="component" value="Unassembled WGS sequence"/>
</dbReference>
<dbReference type="InterPro" id="IPR036445">
    <property type="entry name" value="GPCR_2_extracell_dom_sf"/>
</dbReference>
<evidence type="ECO:0000256" key="10">
    <source>
        <dbReference type="ARBA" id="ARBA00023170"/>
    </source>
</evidence>
<evidence type="ECO:0000256" key="7">
    <source>
        <dbReference type="ARBA" id="ARBA00023040"/>
    </source>
</evidence>
<evidence type="ECO:0000313" key="19">
    <source>
        <dbReference type="EMBL" id="KAJ8305573.1"/>
    </source>
</evidence>
<accession>A0ABQ9EJX7</accession>
<evidence type="ECO:0000259" key="16">
    <source>
        <dbReference type="PROSITE" id="PS50227"/>
    </source>
</evidence>
<dbReference type="InterPro" id="IPR000922">
    <property type="entry name" value="Lectin_gal-bd_dom"/>
</dbReference>
<dbReference type="InterPro" id="IPR048072">
    <property type="entry name" value="7tmB2_latrophilin-like"/>
</dbReference>
<feature type="domain" description="SUEL-type lectin" evidence="17">
    <location>
        <begin position="67"/>
        <end position="157"/>
    </location>
</feature>
<feature type="domain" description="G-protein coupled receptors family 2 profile 2" evidence="18">
    <location>
        <begin position="619"/>
        <end position="890"/>
    </location>
</feature>
<feature type="domain" description="G-protein coupled receptors family 2 profile 1" evidence="16">
    <location>
        <begin position="230"/>
        <end position="284"/>
    </location>
</feature>
<comment type="subcellular location">
    <subcellularLocation>
        <location evidence="1">Cell membrane</location>
        <topology evidence="1">Multi-pass membrane protein</topology>
    </subcellularLocation>
</comment>
<evidence type="ECO:0000256" key="4">
    <source>
        <dbReference type="ARBA" id="ARBA00022692"/>
    </source>
</evidence>
<feature type="compositionally biased region" description="Low complexity" evidence="13">
    <location>
        <begin position="948"/>
        <end position="957"/>
    </location>
</feature>